<organism evidence="2 3">
    <name type="scientific">Talaromyces pinophilus</name>
    <name type="common">Penicillium pinophilum</name>
    <dbReference type="NCBI Taxonomy" id="128442"/>
    <lineage>
        <taxon>Eukaryota</taxon>
        <taxon>Fungi</taxon>
        <taxon>Dikarya</taxon>
        <taxon>Ascomycota</taxon>
        <taxon>Pezizomycotina</taxon>
        <taxon>Eurotiomycetes</taxon>
        <taxon>Eurotiomycetidae</taxon>
        <taxon>Eurotiales</taxon>
        <taxon>Trichocomaceae</taxon>
        <taxon>Talaromyces</taxon>
        <taxon>Talaromyces sect. Talaromyces</taxon>
    </lineage>
</organism>
<dbReference type="AlphaFoldDB" id="A0A510NVD6"/>
<evidence type="ECO:0000256" key="1">
    <source>
        <dbReference type="SAM" id="MobiDB-lite"/>
    </source>
</evidence>
<name>A0A510NVD6_TALPI</name>
<reference evidence="3" key="1">
    <citation type="journal article" date="2015" name="Genome Announc.">
        <title>Draft genome sequence of Talaromyces cellulolyticus strain Y-94, a source of lignocellulosic biomass-degrading enzymes.</title>
        <authorList>
            <person name="Fujii T."/>
            <person name="Koike H."/>
            <person name="Sawayama S."/>
            <person name="Yano S."/>
            <person name="Inoue H."/>
        </authorList>
    </citation>
    <scope>NUCLEOTIDE SEQUENCE [LARGE SCALE GENOMIC DNA]</scope>
    <source>
        <strain evidence="3">Y-94</strain>
    </source>
</reference>
<accession>A0A510NVD6</accession>
<feature type="region of interest" description="Disordered" evidence="1">
    <location>
        <begin position="404"/>
        <end position="451"/>
    </location>
</feature>
<feature type="region of interest" description="Disordered" evidence="1">
    <location>
        <begin position="1"/>
        <end position="33"/>
    </location>
</feature>
<feature type="compositionally biased region" description="Polar residues" evidence="1">
    <location>
        <begin position="11"/>
        <end position="23"/>
    </location>
</feature>
<keyword evidence="3" id="KW-1185">Reference proteome</keyword>
<dbReference type="EMBL" id="DF933814">
    <property type="protein sequence ID" value="GAM36221.1"/>
    <property type="molecule type" value="Genomic_DNA"/>
</dbReference>
<evidence type="ECO:0000313" key="2">
    <source>
        <dbReference type="EMBL" id="GAM36221.1"/>
    </source>
</evidence>
<sequence length="451" mass="52004">MANPGKDHSSDTTTETQNKSATPPDNKLDSENPFIAFRRYADEQISSMLQAVMGLPSTSVPPFSDKWLYFQNTDNNDRNADRESDYHAHDHQPSRRWGFHRDEDFFDRWHDHRHFSDHGFHSLFDGFSMSLGPFLFPESVLSDGDSQTWPLAYLIFSPYSPLYLERSQSRGRQHEGAFSSLFSPRKPAELDPNEPRWRDAFEDLLRVTNGQEMLDQSTEPERSRQSADKWLKGLVQRGSLGSNWRLLGPEESRDGIALERFQQHDHARSRQDPPRQLGDPRQERTETKDAETELDLYDRFLDDIANAHERYSRAFADSPLMRLLDEERKRHLQHLQDRSLRTPENALTQSKDWLEYTSDGNKSLLASQTMADDSSSEESRVVSTMTRSVRRTLADGSISTKTVKTKRFADGREESDETVEVTPPAASEKITEQTQDSDNGKDSHGGWFWTR</sequence>
<proteinExistence type="predicted"/>
<dbReference type="Proteomes" id="UP000053095">
    <property type="component" value="Unassembled WGS sequence"/>
</dbReference>
<feature type="region of interest" description="Disordered" evidence="1">
    <location>
        <begin position="262"/>
        <end position="291"/>
    </location>
</feature>
<evidence type="ECO:0000313" key="3">
    <source>
        <dbReference type="Proteomes" id="UP000053095"/>
    </source>
</evidence>
<feature type="compositionally biased region" description="Basic and acidic residues" evidence="1">
    <location>
        <begin position="1"/>
        <end position="10"/>
    </location>
</feature>
<protein>
    <submittedName>
        <fullName evidence="2">Uncharacterized protein</fullName>
    </submittedName>
</protein>
<gene>
    <name evidence="2" type="ORF">TCE0_018r05144</name>
</gene>